<evidence type="ECO:0000313" key="3">
    <source>
        <dbReference type="Proteomes" id="UP001431209"/>
    </source>
</evidence>
<protein>
    <submittedName>
        <fullName evidence="2">Uncharacterized protein</fullName>
    </submittedName>
</protein>
<dbReference type="Proteomes" id="UP001431209">
    <property type="component" value="Unassembled WGS sequence"/>
</dbReference>
<sequence>MDVDERELDNSKITNLKKQLEDRMNIDENQEEEILQESDDEDKEVDEHNIRVHFRNYVPRDNHLKNYIRKHQASLTHVEEQEDDTLKTKKTFLDQSNEDEDFSKKKKQHLVQKFFQSPEEATDEILKEIIGPILQEARKGTDTDATLNLLPQKVNFDLKRDIFKQLDLLEKRTLKALSEMLQEKIDLENEESSEED</sequence>
<feature type="region of interest" description="Disordered" evidence="1">
    <location>
        <begin position="23"/>
        <end position="45"/>
    </location>
</feature>
<proteinExistence type="predicted"/>
<dbReference type="Pfam" id="PF08315">
    <property type="entry name" value="cwf18"/>
    <property type="match status" value="1"/>
</dbReference>
<dbReference type="EMBL" id="JAOPGA020000460">
    <property type="protein sequence ID" value="KAL0478705.1"/>
    <property type="molecule type" value="Genomic_DNA"/>
</dbReference>
<reference evidence="2 3" key="1">
    <citation type="submission" date="2024-03" db="EMBL/GenBank/DDBJ databases">
        <title>The Acrasis kona genome and developmental transcriptomes reveal deep origins of eukaryotic multicellular pathways.</title>
        <authorList>
            <person name="Sheikh S."/>
            <person name="Fu C.-J."/>
            <person name="Brown M.W."/>
            <person name="Baldauf S.L."/>
        </authorList>
    </citation>
    <scope>NUCLEOTIDE SEQUENCE [LARGE SCALE GENOMIC DNA]</scope>
    <source>
        <strain evidence="2 3">ATCC MYA-3509</strain>
    </source>
</reference>
<dbReference type="AlphaFoldDB" id="A0AAW2YNK3"/>
<accession>A0AAW2YNK3</accession>
<dbReference type="GO" id="GO:0071014">
    <property type="term" value="C:post-mRNA release spliceosomal complex"/>
    <property type="evidence" value="ECO:0007669"/>
    <property type="project" value="TreeGrafter"/>
</dbReference>
<dbReference type="GO" id="GO:0005684">
    <property type="term" value="C:U2-type spliceosomal complex"/>
    <property type="evidence" value="ECO:0007669"/>
    <property type="project" value="TreeGrafter"/>
</dbReference>
<feature type="compositionally biased region" description="Acidic residues" evidence="1">
    <location>
        <begin position="28"/>
        <end position="44"/>
    </location>
</feature>
<dbReference type="PANTHER" id="PTHR31551">
    <property type="entry name" value="PRE-MRNA-SPLICING FACTOR CWF18"/>
    <property type="match status" value="1"/>
</dbReference>
<keyword evidence="3" id="KW-1185">Reference proteome</keyword>
<evidence type="ECO:0000313" key="2">
    <source>
        <dbReference type="EMBL" id="KAL0478705.1"/>
    </source>
</evidence>
<organism evidence="2 3">
    <name type="scientific">Acrasis kona</name>
    <dbReference type="NCBI Taxonomy" id="1008807"/>
    <lineage>
        <taxon>Eukaryota</taxon>
        <taxon>Discoba</taxon>
        <taxon>Heterolobosea</taxon>
        <taxon>Tetramitia</taxon>
        <taxon>Eutetramitia</taxon>
        <taxon>Acrasidae</taxon>
        <taxon>Acrasis</taxon>
    </lineage>
</organism>
<dbReference type="PANTHER" id="PTHR31551:SF1">
    <property type="entry name" value="COILED-COIL DOMAIN-CONTAINING PROTEIN 12"/>
    <property type="match status" value="1"/>
</dbReference>
<dbReference type="InterPro" id="IPR013169">
    <property type="entry name" value="mRNA_splic_Cwf18-like"/>
</dbReference>
<name>A0AAW2YNK3_9EUKA</name>
<evidence type="ECO:0000256" key="1">
    <source>
        <dbReference type="SAM" id="MobiDB-lite"/>
    </source>
</evidence>
<gene>
    <name evidence="2" type="ORF">AKO1_008283</name>
</gene>
<comment type="caution">
    <text evidence="2">The sequence shown here is derived from an EMBL/GenBank/DDBJ whole genome shotgun (WGS) entry which is preliminary data.</text>
</comment>